<accession>A0A061R332</accession>
<dbReference type="AlphaFoldDB" id="A0A061R332"/>
<evidence type="ECO:0000313" key="1">
    <source>
        <dbReference type="EMBL" id="JAC65090.1"/>
    </source>
</evidence>
<sequence>MERGRQVHRFGLERYLDRTGDEIGPLRDESEARAEEMVGTVPNRSETAIRFRGGTHQMSQFRPAGSLPRLSTLKTARAAHRARVLQICRQQPQHKGITRWLPAGEPKSFPG</sequence>
<gene>
    <name evidence="1" type="ORF">TSPGSL018_16841</name>
</gene>
<organism evidence="1">
    <name type="scientific">Tetraselmis sp. GSL018</name>
    <dbReference type="NCBI Taxonomy" id="582737"/>
    <lineage>
        <taxon>Eukaryota</taxon>
        <taxon>Viridiplantae</taxon>
        <taxon>Chlorophyta</taxon>
        <taxon>core chlorophytes</taxon>
        <taxon>Chlorodendrophyceae</taxon>
        <taxon>Chlorodendrales</taxon>
        <taxon>Chlorodendraceae</taxon>
        <taxon>Tetraselmis</taxon>
    </lineage>
</organism>
<protein>
    <submittedName>
        <fullName evidence="1">Uncharacterized protein</fullName>
    </submittedName>
</protein>
<dbReference type="EMBL" id="GBEZ01021678">
    <property type="protein sequence ID" value="JAC65090.1"/>
    <property type="molecule type" value="Transcribed_RNA"/>
</dbReference>
<proteinExistence type="predicted"/>
<name>A0A061R332_9CHLO</name>
<reference evidence="1" key="1">
    <citation type="submission" date="2014-05" db="EMBL/GenBank/DDBJ databases">
        <title>The transcriptome of the halophilic microalga Tetraselmis sp. GSL018 isolated from the Great Salt Lake, Utah.</title>
        <authorList>
            <person name="Jinkerson R.E."/>
            <person name="D'Adamo S."/>
            <person name="Posewitz M.C."/>
        </authorList>
    </citation>
    <scope>NUCLEOTIDE SEQUENCE</scope>
    <source>
        <strain evidence="1">GSL018</strain>
    </source>
</reference>